<organism evidence="8 9">
    <name type="scientific">Tersicoccus solisilvae</name>
    <dbReference type="NCBI Taxonomy" id="1882339"/>
    <lineage>
        <taxon>Bacteria</taxon>
        <taxon>Bacillati</taxon>
        <taxon>Actinomycetota</taxon>
        <taxon>Actinomycetes</taxon>
        <taxon>Micrococcales</taxon>
        <taxon>Micrococcaceae</taxon>
        <taxon>Tersicoccus</taxon>
    </lineage>
</organism>
<proteinExistence type="inferred from homology"/>
<dbReference type="PANTHER" id="PTHR36174">
    <property type="entry name" value="LIPID II:GLYCINE GLYCYLTRANSFERASE"/>
    <property type="match status" value="1"/>
</dbReference>
<dbReference type="InterPro" id="IPR038740">
    <property type="entry name" value="BioF2-like_GNAT_dom"/>
</dbReference>
<keyword evidence="4" id="KW-0573">Peptidoglycan synthesis</keyword>
<name>A0ABQ1P2Z2_9MICC</name>
<evidence type="ECO:0000313" key="9">
    <source>
        <dbReference type="Proteomes" id="UP000597761"/>
    </source>
</evidence>
<dbReference type="Pfam" id="PF02388">
    <property type="entry name" value="FemAB"/>
    <property type="match status" value="1"/>
</dbReference>
<keyword evidence="2" id="KW-0808">Transferase</keyword>
<evidence type="ECO:0000256" key="6">
    <source>
        <dbReference type="ARBA" id="ARBA00023316"/>
    </source>
</evidence>
<evidence type="ECO:0000256" key="4">
    <source>
        <dbReference type="ARBA" id="ARBA00022984"/>
    </source>
</evidence>
<dbReference type="RefSeq" id="WP_188667804.1">
    <property type="nucleotide sequence ID" value="NZ_BMJI01000007.1"/>
</dbReference>
<evidence type="ECO:0000313" key="8">
    <source>
        <dbReference type="EMBL" id="GGC89778.1"/>
    </source>
</evidence>
<sequence>MPAFTARFATDEEIARWDELVLANPGGGNLLQSEAFIAVKRQRGWAPRYLVLESAEVTSACLVLEKAVPLLGSLWYLIKGPDVGDAAAVVDALDAVRDLVHREKLRVFAVKIEPDLVKTPETVSVFAAAGLVKTGNIQSNDSTALLDLRGTEQELFRRLSSRGRNAIRRAEREGCEVTFAEPGPEAYRQLFDLMVATVSAKGSMPLRDYAYYEQFWSEFARRGQAHIAFAHENGRPSVGAFAVGYGTKGTYKDGGSLQERSIYGDSHFVQWAMIRRLKDLGCVEYDFCGAPPADRVKDRSHPLYGVGLFKTSFTKTVTDFVGCYDLALRPRAYSAWQRGGERVARRLHALRSSDQYY</sequence>
<feature type="domain" description="BioF2-like acetyltransferase" evidence="7">
    <location>
        <begin position="163"/>
        <end position="290"/>
    </location>
</feature>
<comment type="similarity">
    <text evidence="1">Belongs to the FemABX family.</text>
</comment>
<dbReference type="PANTHER" id="PTHR36174:SF1">
    <property type="entry name" value="LIPID II:GLYCINE GLYCYLTRANSFERASE"/>
    <property type="match status" value="1"/>
</dbReference>
<dbReference type="EMBL" id="BMJI01000007">
    <property type="protein sequence ID" value="GGC89778.1"/>
    <property type="molecule type" value="Genomic_DNA"/>
</dbReference>
<dbReference type="Proteomes" id="UP000597761">
    <property type="component" value="Unassembled WGS sequence"/>
</dbReference>
<keyword evidence="9" id="KW-1185">Reference proteome</keyword>
<reference evidence="9" key="1">
    <citation type="journal article" date="2019" name="Int. J. Syst. Evol. Microbiol.">
        <title>The Global Catalogue of Microorganisms (GCM) 10K type strain sequencing project: providing services to taxonomists for standard genome sequencing and annotation.</title>
        <authorList>
            <consortium name="The Broad Institute Genomics Platform"/>
            <consortium name="The Broad Institute Genome Sequencing Center for Infectious Disease"/>
            <person name="Wu L."/>
            <person name="Ma J."/>
        </authorList>
    </citation>
    <scope>NUCLEOTIDE SEQUENCE [LARGE SCALE GENOMIC DNA]</scope>
    <source>
        <strain evidence="9">CGMCC 1.15480</strain>
    </source>
</reference>
<dbReference type="Gene3D" id="3.40.630.30">
    <property type="match status" value="2"/>
</dbReference>
<accession>A0ABQ1P2Z2</accession>
<dbReference type="InterPro" id="IPR050644">
    <property type="entry name" value="PG_Glycine_Bridge_Synth"/>
</dbReference>
<dbReference type="PROSITE" id="PS51191">
    <property type="entry name" value="FEMABX"/>
    <property type="match status" value="1"/>
</dbReference>
<dbReference type="InterPro" id="IPR016181">
    <property type="entry name" value="Acyl_CoA_acyltransferase"/>
</dbReference>
<evidence type="ECO:0000256" key="3">
    <source>
        <dbReference type="ARBA" id="ARBA00022960"/>
    </source>
</evidence>
<comment type="caution">
    <text evidence="8">The sequence shown here is derived from an EMBL/GenBank/DDBJ whole genome shotgun (WGS) entry which is preliminary data.</text>
</comment>
<evidence type="ECO:0000259" key="7">
    <source>
        <dbReference type="Pfam" id="PF13480"/>
    </source>
</evidence>
<evidence type="ECO:0000256" key="5">
    <source>
        <dbReference type="ARBA" id="ARBA00023315"/>
    </source>
</evidence>
<dbReference type="InterPro" id="IPR003447">
    <property type="entry name" value="FEMABX"/>
</dbReference>
<dbReference type="Pfam" id="PF13480">
    <property type="entry name" value="Acetyltransf_6"/>
    <property type="match status" value="1"/>
</dbReference>
<protein>
    <recommendedName>
        <fullName evidence="7">BioF2-like acetyltransferase domain-containing protein</fullName>
    </recommendedName>
</protein>
<keyword evidence="6" id="KW-0961">Cell wall biogenesis/degradation</keyword>
<gene>
    <name evidence="8" type="ORF">GCM10011512_15920</name>
</gene>
<evidence type="ECO:0000256" key="2">
    <source>
        <dbReference type="ARBA" id="ARBA00022679"/>
    </source>
</evidence>
<dbReference type="SUPFAM" id="SSF55729">
    <property type="entry name" value="Acyl-CoA N-acyltransferases (Nat)"/>
    <property type="match status" value="2"/>
</dbReference>
<keyword evidence="3" id="KW-0133">Cell shape</keyword>
<keyword evidence="5" id="KW-0012">Acyltransferase</keyword>
<evidence type="ECO:0000256" key="1">
    <source>
        <dbReference type="ARBA" id="ARBA00009943"/>
    </source>
</evidence>